<feature type="transmembrane region" description="Helical" evidence="1">
    <location>
        <begin position="226"/>
        <end position="248"/>
    </location>
</feature>
<evidence type="ECO:0000256" key="1">
    <source>
        <dbReference type="SAM" id="Phobius"/>
    </source>
</evidence>
<feature type="transmembrane region" description="Helical" evidence="1">
    <location>
        <begin position="56"/>
        <end position="75"/>
    </location>
</feature>
<keyword evidence="1" id="KW-1133">Transmembrane helix</keyword>
<accession>Z9JR34</accession>
<feature type="transmembrane region" description="Helical" evidence="1">
    <location>
        <begin position="192"/>
        <end position="214"/>
    </location>
</feature>
<name>Z9JR34_9MICO</name>
<gene>
    <name evidence="2" type="ORF">BF93_04470</name>
</gene>
<keyword evidence="1" id="KW-0472">Membrane</keyword>
<reference evidence="2 3" key="1">
    <citation type="submission" date="2014-02" db="EMBL/GenBank/DDBJ databases">
        <title>Genome sequence of Brachybacterium phenoliresistens strain W13A50.</title>
        <authorList>
            <person name="Wang X."/>
        </authorList>
    </citation>
    <scope>NUCLEOTIDE SEQUENCE [LARGE SCALE GENOMIC DNA]</scope>
    <source>
        <strain evidence="2 3">W13A50</strain>
    </source>
</reference>
<feature type="transmembrane region" description="Helical" evidence="1">
    <location>
        <begin position="81"/>
        <end position="99"/>
    </location>
</feature>
<sequence>MTAPERAPLGAALALLLTVTSLAGPHAPGLIAVAVGAMAIMVAAGWTELLELPDALGSRVVIAATGVVGAALTLLGTDRPSPLQGVAVVAAVGLLAAFVQQMLRRERRALTLSLTGTVSGSLLVALSCCWTLASSESAGAPAAGLVTAAGAGLAVALLIEETPLPGLLRLPLSMLASAAVTGVVAAELGASVLPVGAALGLLVAFGAGGVHQLLGSILVAREPTASLAVAAAPVATTGVVVLMAVRILG</sequence>
<dbReference type="EMBL" id="JDYK01000017">
    <property type="protein sequence ID" value="EWS80266.1"/>
    <property type="molecule type" value="Genomic_DNA"/>
</dbReference>
<dbReference type="RefSeq" id="WP_038373658.1">
    <property type="nucleotide sequence ID" value="NZ_BAAAOW010000010.1"/>
</dbReference>
<keyword evidence="3" id="KW-1185">Reference proteome</keyword>
<evidence type="ECO:0000313" key="2">
    <source>
        <dbReference type="EMBL" id="EWS80266.1"/>
    </source>
</evidence>
<dbReference type="eggNOG" id="ENOG5032UDI">
    <property type="taxonomic scope" value="Bacteria"/>
</dbReference>
<organism evidence="2 3">
    <name type="scientific">Brachybacterium phenoliresistens</name>
    <dbReference type="NCBI Taxonomy" id="396014"/>
    <lineage>
        <taxon>Bacteria</taxon>
        <taxon>Bacillati</taxon>
        <taxon>Actinomycetota</taxon>
        <taxon>Actinomycetes</taxon>
        <taxon>Micrococcales</taxon>
        <taxon>Dermabacteraceae</taxon>
        <taxon>Brachybacterium</taxon>
    </lineage>
</organism>
<comment type="caution">
    <text evidence="2">The sequence shown here is derived from an EMBL/GenBank/DDBJ whole genome shotgun (WGS) entry which is preliminary data.</text>
</comment>
<dbReference type="HOGENOM" id="CLU_1114157_0_0_11"/>
<proteinExistence type="predicted"/>
<keyword evidence="1" id="KW-0812">Transmembrane</keyword>
<dbReference type="PATRIC" id="fig|396014.3.peg.2925"/>
<protein>
    <recommendedName>
        <fullName evidence="4">Permease</fullName>
    </recommendedName>
</protein>
<feature type="transmembrane region" description="Helical" evidence="1">
    <location>
        <begin position="111"/>
        <end position="133"/>
    </location>
</feature>
<feature type="transmembrane region" description="Helical" evidence="1">
    <location>
        <begin position="139"/>
        <end position="159"/>
    </location>
</feature>
<dbReference type="Proteomes" id="UP000023067">
    <property type="component" value="Unassembled WGS sequence"/>
</dbReference>
<evidence type="ECO:0008006" key="4">
    <source>
        <dbReference type="Google" id="ProtNLM"/>
    </source>
</evidence>
<dbReference type="STRING" id="396014.BF93_04470"/>
<evidence type="ECO:0000313" key="3">
    <source>
        <dbReference type="Proteomes" id="UP000023067"/>
    </source>
</evidence>
<feature type="transmembrane region" description="Helical" evidence="1">
    <location>
        <begin position="166"/>
        <end position="186"/>
    </location>
</feature>
<dbReference type="AlphaFoldDB" id="Z9JR34"/>
<feature type="transmembrane region" description="Helical" evidence="1">
    <location>
        <begin position="31"/>
        <end position="49"/>
    </location>
</feature>